<sequence>LKPDDSGLIQDYFNKLLPHKLFPLASPKSVVVCGVSKTRVNPGRVMYDKFKSHVPTYNLSELSDAELRNGFDLAVIAVPKTQVASVMGKVNAKSFMVLSNGFEEFGDVILQSVQQPIQGSNCVGSIINQKDFTFLSNVQLAKTDTPKIAVVSQSGAFLALLAEKLQVSYGFSVGNLSNLTLADFVEFLALQNEKTIAVYAENFTKRDVERMNKLQKKLQLEILVYSQKNAEQAQAHTGKTGLTYQEVKNTLKATFFNQISQIVQFVKVNQLKKAKTLQICQSGFVSGVFSTVLNTGELSQEQKTEIQSVIQREKLKAKVGATLDTTPIKMEHYIEFAKILLGGEHKVVISYLNMLHNAEERQMFLRFLRSLNKQEKEKVVVVQDGGEPIQVEGIYVIASIDSLQAGQ</sequence>
<dbReference type="GO" id="GO:0016874">
    <property type="term" value="F:ligase activity"/>
    <property type="evidence" value="ECO:0007669"/>
    <property type="project" value="UniProtKB-KW"/>
</dbReference>
<feature type="non-terminal residue" evidence="2">
    <location>
        <position position="1"/>
    </location>
</feature>
<dbReference type="PANTHER" id="PTHR42793">
    <property type="entry name" value="COA BINDING DOMAIN CONTAINING PROTEIN"/>
    <property type="match status" value="1"/>
</dbReference>
<keyword evidence="2" id="KW-0436">Ligase</keyword>
<protein>
    <submittedName>
        <fullName evidence="2">Succinyl-CoA ligase like flavodoxin domain-containing protein</fullName>
    </submittedName>
</protein>
<dbReference type="Gene3D" id="3.40.50.261">
    <property type="entry name" value="Succinyl-CoA synthetase domains"/>
    <property type="match status" value="1"/>
</dbReference>
<proteinExistence type="predicted"/>
<dbReference type="InterPro" id="IPR032875">
    <property type="entry name" value="Succ_CoA_lig_flav_dom"/>
</dbReference>
<feature type="domain" description="Succinyl-CoA synthetase-like flavodoxin" evidence="1">
    <location>
        <begin position="147"/>
        <end position="266"/>
    </location>
</feature>
<organism evidence="2">
    <name type="scientific">Trepomonas sp. PC1</name>
    <dbReference type="NCBI Taxonomy" id="1076344"/>
    <lineage>
        <taxon>Eukaryota</taxon>
        <taxon>Metamonada</taxon>
        <taxon>Diplomonadida</taxon>
        <taxon>Hexamitidae</taxon>
        <taxon>Hexamitinae</taxon>
        <taxon>Trepomonas</taxon>
    </lineage>
</organism>
<dbReference type="Pfam" id="PF13607">
    <property type="entry name" value="Succ_CoA_lig"/>
    <property type="match status" value="1"/>
</dbReference>
<dbReference type="EMBL" id="GDID01004392">
    <property type="protein sequence ID" value="JAP92214.1"/>
    <property type="molecule type" value="Transcribed_RNA"/>
</dbReference>
<evidence type="ECO:0000313" key="2">
    <source>
        <dbReference type="EMBL" id="JAP92214.1"/>
    </source>
</evidence>
<dbReference type="InterPro" id="IPR016102">
    <property type="entry name" value="Succinyl-CoA_synth-like"/>
</dbReference>
<gene>
    <name evidence="2" type="ORF">TPC1_15922</name>
</gene>
<reference evidence="2" key="1">
    <citation type="submission" date="2015-07" db="EMBL/GenBank/DDBJ databases">
        <title>Adaptation to a free-living lifestyle via gene acquisitions in the diplomonad Trepomonas sp. PC1.</title>
        <authorList>
            <person name="Xu F."/>
            <person name="Jerlstrom-Hultqvist J."/>
            <person name="Kolisko M."/>
            <person name="Simpson A.G.B."/>
            <person name="Roger A.J."/>
            <person name="Svard S.G."/>
            <person name="Andersson J.O."/>
        </authorList>
    </citation>
    <scope>NUCLEOTIDE SEQUENCE</scope>
    <source>
        <strain evidence="2">PC1</strain>
    </source>
</reference>
<name>A0A146K8E7_9EUKA</name>
<accession>A0A146K8E7</accession>
<evidence type="ECO:0000259" key="1">
    <source>
        <dbReference type="Pfam" id="PF13607"/>
    </source>
</evidence>
<dbReference type="AlphaFoldDB" id="A0A146K8E7"/>
<dbReference type="PANTHER" id="PTHR42793:SF1">
    <property type="entry name" value="PEPTIDYL-LYSINE N-ACETYLTRANSFERASE PATZ"/>
    <property type="match status" value="1"/>
</dbReference>